<dbReference type="Ensembl" id="ENSNNAT00000012100.1">
    <property type="protein sequence ID" value="ENSNNAP00000011573.1"/>
    <property type="gene ID" value="ENSNNAG00000007746.1"/>
</dbReference>
<dbReference type="Proteomes" id="UP000694559">
    <property type="component" value="Unplaced"/>
</dbReference>
<evidence type="ECO:0000313" key="4">
    <source>
        <dbReference type="Proteomes" id="UP000694559"/>
    </source>
</evidence>
<evidence type="ECO:0000256" key="2">
    <source>
        <dbReference type="SAM" id="Phobius"/>
    </source>
</evidence>
<feature type="region of interest" description="Disordered" evidence="1">
    <location>
        <begin position="1"/>
        <end position="30"/>
    </location>
</feature>
<keyword evidence="4" id="KW-1185">Reference proteome</keyword>
<evidence type="ECO:0000313" key="3">
    <source>
        <dbReference type="Ensembl" id="ENSNNAP00000011573.1"/>
    </source>
</evidence>
<feature type="compositionally biased region" description="Pro residues" evidence="1">
    <location>
        <begin position="7"/>
        <end position="17"/>
    </location>
</feature>
<evidence type="ECO:0000256" key="1">
    <source>
        <dbReference type="SAM" id="MobiDB-lite"/>
    </source>
</evidence>
<feature type="transmembrane region" description="Helical" evidence="2">
    <location>
        <begin position="148"/>
        <end position="172"/>
    </location>
</feature>
<dbReference type="InterPro" id="IPR005334">
    <property type="entry name" value="Tctex-1-like"/>
</dbReference>
<keyword evidence="2" id="KW-0812">Transmembrane</keyword>
<dbReference type="AlphaFoldDB" id="A0A8C7DWB3"/>
<keyword evidence="2" id="KW-0472">Membrane</keyword>
<dbReference type="OrthoDB" id="10260741at2759"/>
<keyword evidence="2" id="KW-1133">Transmembrane helix</keyword>
<dbReference type="Pfam" id="PF03645">
    <property type="entry name" value="Tctex-1"/>
    <property type="match status" value="1"/>
</dbReference>
<reference evidence="3" key="2">
    <citation type="submission" date="2025-09" db="UniProtKB">
        <authorList>
            <consortium name="Ensembl"/>
        </authorList>
    </citation>
    <scope>IDENTIFICATION</scope>
</reference>
<accession>A0A8C7DWB3</accession>
<protein>
    <submittedName>
        <fullName evidence="3">Uncharacterized protein</fullName>
    </submittedName>
</protein>
<reference evidence="3" key="1">
    <citation type="submission" date="2025-08" db="UniProtKB">
        <authorList>
            <consortium name="Ensembl"/>
        </authorList>
    </citation>
    <scope>IDENTIFICATION</scope>
</reference>
<feature type="transmembrane region" description="Helical" evidence="2">
    <location>
        <begin position="88"/>
        <end position="106"/>
    </location>
</feature>
<organism evidence="3 4">
    <name type="scientific">Naja naja</name>
    <name type="common">Indian cobra</name>
    <dbReference type="NCBI Taxonomy" id="35670"/>
    <lineage>
        <taxon>Eukaryota</taxon>
        <taxon>Metazoa</taxon>
        <taxon>Chordata</taxon>
        <taxon>Craniata</taxon>
        <taxon>Vertebrata</taxon>
        <taxon>Euteleostomi</taxon>
        <taxon>Lepidosauria</taxon>
        <taxon>Squamata</taxon>
        <taxon>Bifurcata</taxon>
        <taxon>Unidentata</taxon>
        <taxon>Episquamata</taxon>
        <taxon>Toxicofera</taxon>
        <taxon>Serpentes</taxon>
        <taxon>Colubroidea</taxon>
        <taxon>Elapidae</taxon>
        <taxon>Elapinae</taxon>
        <taxon>Naja</taxon>
    </lineage>
</organism>
<proteinExistence type="predicted"/>
<name>A0A8C7DWB3_NAJNA</name>
<sequence length="175" mass="19770">MAEMAPPLTPAPTPTTTPTPLVRQPSAPSPARAYHLRPAFHHRFRSSMVKDCIREVLKEELANVQYNPEEIGAQTKVLSELIRDRLKAWLPVAFGMLIPITTLRMFSSMRVSSVSLLPLAVSSTKCQLQIPRRTAFVLKILKEQDCRLVFLSSLCTCTLMCIYIYVCVYSPLYEI</sequence>